<keyword evidence="5 8" id="KW-0418">Kinase</keyword>
<proteinExistence type="inferred from homology"/>
<sequence length="200" mass="22773">MILGLTGGISSGKSTVSHYLRERGFPVIDADIIARKVMEPEEPAYLKVIDYFGSEILDVNNVINRKKLGDIVFSESEKLNVLNKLVQKEIFNEIMRQKDELCDHKAPMIVLDIPLLYEAGYHNSVDKVMVVYVDEGTQLKRLKKRDALSETAAIQRIKTQMPLIEKKERADIVIDNNGTLDQTRKQIDTWLNKNSLSSQL</sequence>
<dbReference type="UniPathway" id="UPA00241">
    <property type="reaction ID" value="UER00356"/>
</dbReference>
<evidence type="ECO:0000256" key="4">
    <source>
        <dbReference type="ARBA" id="ARBA00022741"/>
    </source>
</evidence>
<dbReference type="FunFam" id="3.40.50.300:FF:000991">
    <property type="entry name" value="Dephospho-CoA kinase"/>
    <property type="match status" value="1"/>
</dbReference>
<comment type="pathway">
    <text evidence="8">Cofactor biosynthesis; coenzyme A biosynthesis; CoA from (R)-pantothenate: step 5/5.</text>
</comment>
<organism evidence="10 11">
    <name type="scientific">Alkalibacterium gilvum</name>
    <dbReference type="NCBI Taxonomy" id="1130080"/>
    <lineage>
        <taxon>Bacteria</taxon>
        <taxon>Bacillati</taxon>
        <taxon>Bacillota</taxon>
        <taxon>Bacilli</taxon>
        <taxon>Lactobacillales</taxon>
        <taxon>Carnobacteriaceae</taxon>
        <taxon>Alkalibacterium</taxon>
    </lineage>
</organism>
<keyword evidence="11" id="KW-1185">Reference proteome</keyword>
<dbReference type="PANTHER" id="PTHR10695:SF46">
    <property type="entry name" value="BIFUNCTIONAL COENZYME A SYNTHASE-RELATED"/>
    <property type="match status" value="1"/>
</dbReference>
<comment type="function">
    <text evidence="8">Catalyzes the phosphorylation of the 3'-hydroxyl group of dephosphocoenzyme A to form coenzyme A.</text>
</comment>
<accession>A0A1H6TIN3</accession>
<dbReference type="STRING" id="1130080.SAMN04488113_11930"/>
<dbReference type="NCBIfam" id="TIGR00152">
    <property type="entry name" value="dephospho-CoA kinase"/>
    <property type="match status" value="1"/>
</dbReference>
<protein>
    <recommendedName>
        <fullName evidence="8 9">Dephospho-CoA kinase</fullName>
        <ecNumber evidence="8 9">2.7.1.24</ecNumber>
    </recommendedName>
    <alternativeName>
        <fullName evidence="8">Dephosphocoenzyme A kinase</fullName>
    </alternativeName>
</protein>
<keyword evidence="2 8" id="KW-0963">Cytoplasm</keyword>
<evidence type="ECO:0000313" key="11">
    <source>
        <dbReference type="Proteomes" id="UP000198564"/>
    </source>
</evidence>
<keyword evidence="4 8" id="KW-0547">Nucleotide-binding</keyword>
<comment type="subcellular location">
    <subcellularLocation>
        <location evidence="8">Cytoplasm</location>
    </subcellularLocation>
</comment>
<evidence type="ECO:0000256" key="1">
    <source>
        <dbReference type="ARBA" id="ARBA00009018"/>
    </source>
</evidence>
<dbReference type="PANTHER" id="PTHR10695">
    <property type="entry name" value="DEPHOSPHO-COA KINASE-RELATED"/>
    <property type="match status" value="1"/>
</dbReference>
<dbReference type="GO" id="GO:0004140">
    <property type="term" value="F:dephospho-CoA kinase activity"/>
    <property type="evidence" value="ECO:0007669"/>
    <property type="project" value="UniProtKB-UniRule"/>
</dbReference>
<evidence type="ECO:0000256" key="9">
    <source>
        <dbReference type="NCBIfam" id="TIGR00152"/>
    </source>
</evidence>
<dbReference type="InterPro" id="IPR001977">
    <property type="entry name" value="Depp_CoAkinase"/>
</dbReference>
<evidence type="ECO:0000256" key="5">
    <source>
        <dbReference type="ARBA" id="ARBA00022777"/>
    </source>
</evidence>
<dbReference type="Proteomes" id="UP000198564">
    <property type="component" value="Unassembled WGS sequence"/>
</dbReference>
<evidence type="ECO:0000313" key="10">
    <source>
        <dbReference type="EMBL" id="SEI78044.1"/>
    </source>
</evidence>
<evidence type="ECO:0000256" key="2">
    <source>
        <dbReference type="ARBA" id="ARBA00022490"/>
    </source>
</evidence>
<evidence type="ECO:0000256" key="8">
    <source>
        <dbReference type="HAMAP-Rule" id="MF_00376"/>
    </source>
</evidence>
<keyword evidence="7 8" id="KW-0173">Coenzyme A biosynthesis</keyword>
<keyword evidence="6 8" id="KW-0067">ATP-binding</keyword>
<evidence type="ECO:0000256" key="3">
    <source>
        <dbReference type="ARBA" id="ARBA00022679"/>
    </source>
</evidence>
<dbReference type="GO" id="GO:0015937">
    <property type="term" value="P:coenzyme A biosynthetic process"/>
    <property type="evidence" value="ECO:0007669"/>
    <property type="project" value="UniProtKB-UniRule"/>
</dbReference>
<comment type="similarity">
    <text evidence="1 8">Belongs to the CoaE family.</text>
</comment>
<dbReference type="EC" id="2.7.1.24" evidence="8 9"/>
<evidence type="ECO:0000256" key="7">
    <source>
        <dbReference type="ARBA" id="ARBA00022993"/>
    </source>
</evidence>
<dbReference type="CDD" id="cd02022">
    <property type="entry name" value="DPCK"/>
    <property type="match status" value="1"/>
</dbReference>
<dbReference type="Pfam" id="PF01121">
    <property type="entry name" value="CoaE"/>
    <property type="match status" value="1"/>
</dbReference>
<comment type="catalytic activity">
    <reaction evidence="8">
        <text>3'-dephospho-CoA + ATP = ADP + CoA + H(+)</text>
        <dbReference type="Rhea" id="RHEA:18245"/>
        <dbReference type="ChEBI" id="CHEBI:15378"/>
        <dbReference type="ChEBI" id="CHEBI:30616"/>
        <dbReference type="ChEBI" id="CHEBI:57287"/>
        <dbReference type="ChEBI" id="CHEBI:57328"/>
        <dbReference type="ChEBI" id="CHEBI:456216"/>
        <dbReference type="EC" id="2.7.1.24"/>
    </reaction>
</comment>
<feature type="binding site" evidence="8">
    <location>
        <begin position="10"/>
        <end position="15"/>
    </location>
    <ligand>
        <name>ATP</name>
        <dbReference type="ChEBI" id="CHEBI:30616"/>
    </ligand>
</feature>
<reference evidence="11" key="1">
    <citation type="submission" date="2016-10" db="EMBL/GenBank/DDBJ databases">
        <authorList>
            <person name="Varghese N."/>
            <person name="Submissions S."/>
        </authorList>
    </citation>
    <scope>NUCLEOTIDE SEQUENCE [LARGE SCALE GENOMIC DNA]</scope>
    <source>
        <strain evidence="11">DSM 25751</strain>
    </source>
</reference>
<dbReference type="EMBL" id="FNYW01000019">
    <property type="protein sequence ID" value="SEI78044.1"/>
    <property type="molecule type" value="Genomic_DNA"/>
</dbReference>
<dbReference type="AlphaFoldDB" id="A0A1H6TIN3"/>
<dbReference type="Gene3D" id="3.40.50.300">
    <property type="entry name" value="P-loop containing nucleotide triphosphate hydrolases"/>
    <property type="match status" value="1"/>
</dbReference>
<keyword evidence="3 8" id="KW-0808">Transferase</keyword>
<dbReference type="HAMAP" id="MF_00376">
    <property type="entry name" value="Dephospho_CoA_kinase"/>
    <property type="match status" value="1"/>
</dbReference>
<dbReference type="InterPro" id="IPR027417">
    <property type="entry name" value="P-loop_NTPase"/>
</dbReference>
<dbReference type="GO" id="GO:0005524">
    <property type="term" value="F:ATP binding"/>
    <property type="evidence" value="ECO:0007669"/>
    <property type="project" value="UniProtKB-UniRule"/>
</dbReference>
<name>A0A1H6TIN3_9LACT</name>
<dbReference type="PROSITE" id="PS51219">
    <property type="entry name" value="DPCK"/>
    <property type="match status" value="1"/>
</dbReference>
<evidence type="ECO:0000256" key="6">
    <source>
        <dbReference type="ARBA" id="ARBA00022840"/>
    </source>
</evidence>
<dbReference type="RefSeq" id="WP_245746639.1">
    <property type="nucleotide sequence ID" value="NZ_FNYW01000019.1"/>
</dbReference>
<dbReference type="GO" id="GO:0005737">
    <property type="term" value="C:cytoplasm"/>
    <property type="evidence" value="ECO:0007669"/>
    <property type="project" value="UniProtKB-SubCell"/>
</dbReference>
<gene>
    <name evidence="8" type="primary">coaE</name>
    <name evidence="10" type="ORF">SAMN04488113_11930</name>
</gene>
<dbReference type="SUPFAM" id="SSF52540">
    <property type="entry name" value="P-loop containing nucleoside triphosphate hydrolases"/>
    <property type="match status" value="1"/>
</dbReference>